<dbReference type="Pfam" id="PF13411">
    <property type="entry name" value="MerR_1"/>
    <property type="match status" value="1"/>
</dbReference>
<dbReference type="CDD" id="cd01109">
    <property type="entry name" value="HTH_YyaN"/>
    <property type="match status" value="1"/>
</dbReference>
<dbReference type="SUPFAM" id="SSF46955">
    <property type="entry name" value="Putative DNA-binding domain"/>
    <property type="match status" value="1"/>
</dbReference>
<dbReference type="PANTHER" id="PTHR30204:SF98">
    <property type="entry name" value="HTH-TYPE TRANSCRIPTIONAL REGULATOR ADHR"/>
    <property type="match status" value="1"/>
</dbReference>
<protein>
    <submittedName>
        <fullName evidence="3">MerR family transcriptional regulator</fullName>
    </submittedName>
</protein>
<dbReference type="GO" id="GO:0003677">
    <property type="term" value="F:DNA binding"/>
    <property type="evidence" value="ECO:0007669"/>
    <property type="project" value="UniProtKB-KW"/>
</dbReference>
<evidence type="ECO:0000313" key="4">
    <source>
        <dbReference type="Proteomes" id="UP000186108"/>
    </source>
</evidence>
<dbReference type="SMART" id="SM00422">
    <property type="entry name" value="HTH_MERR"/>
    <property type="match status" value="1"/>
</dbReference>
<dbReference type="EMBL" id="CP009111">
    <property type="protein sequence ID" value="ANS28605.1"/>
    <property type="molecule type" value="Genomic_DNA"/>
</dbReference>
<dbReference type="PANTHER" id="PTHR30204">
    <property type="entry name" value="REDOX-CYCLING DRUG-SENSING TRANSCRIPTIONAL ACTIVATOR SOXR"/>
    <property type="match status" value="1"/>
</dbReference>
<dbReference type="RefSeq" id="WP_065491317.1">
    <property type="nucleotide sequence ID" value="NZ_CP009111.1"/>
</dbReference>
<evidence type="ECO:0000313" key="3">
    <source>
        <dbReference type="EMBL" id="ANS28605.1"/>
    </source>
</evidence>
<organism evidence="3 4">
    <name type="scientific">Rhodococcus opacus</name>
    <name type="common">Nocardia opaca</name>
    <dbReference type="NCBI Taxonomy" id="37919"/>
    <lineage>
        <taxon>Bacteria</taxon>
        <taxon>Bacillati</taxon>
        <taxon>Actinomycetota</taxon>
        <taxon>Actinomycetes</taxon>
        <taxon>Mycobacteriales</taxon>
        <taxon>Nocardiaceae</taxon>
        <taxon>Rhodococcus</taxon>
    </lineage>
</organism>
<accession>A0A1B1K7K7</accession>
<keyword evidence="1" id="KW-0238">DNA-binding</keyword>
<dbReference type="GO" id="GO:0003700">
    <property type="term" value="F:DNA-binding transcription factor activity"/>
    <property type="evidence" value="ECO:0007669"/>
    <property type="project" value="InterPro"/>
</dbReference>
<evidence type="ECO:0000256" key="1">
    <source>
        <dbReference type="ARBA" id="ARBA00023125"/>
    </source>
</evidence>
<feature type="domain" description="HTH merR-type" evidence="2">
    <location>
        <begin position="9"/>
        <end position="79"/>
    </location>
</feature>
<dbReference type="PATRIC" id="fig|37919.13.peg.4096"/>
<dbReference type="Proteomes" id="UP000186108">
    <property type="component" value="Chromosome"/>
</dbReference>
<dbReference type="AlphaFoldDB" id="A0A1B1K7K7"/>
<reference evidence="3 4" key="1">
    <citation type="submission" date="2014-07" db="EMBL/GenBank/DDBJ databases">
        <authorList>
            <person name="Zhang J.E."/>
            <person name="Yang H."/>
            <person name="Guo J."/>
            <person name="Deng Z."/>
            <person name="Luo H."/>
            <person name="Luo M."/>
            <person name="Zhao B."/>
        </authorList>
    </citation>
    <scope>NUCLEOTIDE SEQUENCE [LARGE SCALE GENOMIC DNA]</scope>
    <source>
        <strain evidence="3 4">1CP</strain>
    </source>
</reference>
<dbReference type="Gene3D" id="1.10.1660.10">
    <property type="match status" value="1"/>
</dbReference>
<dbReference type="PROSITE" id="PS50937">
    <property type="entry name" value="HTH_MERR_2"/>
    <property type="match status" value="1"/>
</dbReference>
<sequence>MSAQTTPRVYTIKDAAALTGLPASTLRYYESVGVIAPISRGESNKHRVYDEDDLSQLLAIACLAATGMSVNDMKEYVANGQLGAAAAPAQIELLTERRQQLAREAQQIALRQRYVDLKIDYWHAIDAGDEPRAALLAAEASTLADQLHNTKRR</sequence>
<name>A0A1B1K7K7_RHOOP</name>
<dbReference type="InterPro" id="IPR000551">
    <property type="entry name" value="MerR-type_HTH_dom"/>
</dbReference>
<dbReference type="InterPro" id="IPR009061">
    <property type="entry name" value="DNA-bd_dom_put_sf"/>
</dbReference>
<evidence type="ECO:0000259" key="2">
    <source>
        <dbReference type="PROSITE" id="PS50937"/>
    </source>
</evidence>
<proteinExistence type="predicted"/>
<gene>
    <name evidence="3" type="ORF">R1CP_19615</name>
</gene>
<dbReference type="InterPro" id="IPR047057">
    <property type="entry name" value="MerR_fam"/>
</dbReference>